<dbReference type="AlphaFoldDB" id="A0A075MRZ5"/>
<dbReference type="HOGENOM" id="CLU_3282989_0_0_2"/>
<accession>A0A075MRZ5</accession>
<keyword evidence="2" id="KW-1185">Reference proteome</keyword>
<protein>
    <submittedName>
        <fullName evidence="1">Uncharacterized protein</fullName>
    </submittedName>
</protein>
<evidence type="ECO:0000313" key="1">
    <source>
        <dbReference type="EMBL" id="AIF84281.1"/>
    </source>
</evidence>
<reference evidence="1 2" key="1">
    <citation type="journal article" date="2014" name="PLoS ONE">
        <title>Genome Sequence of Candidatus Nitrososphaera evergladensis from Group I.1b Enriched from Everglades Soil Reveals Novel Genomic Features of the Ammonia-Oxidizing Archaea.</title>
        <authorList>
            <person name="Zhalnina K.V."/>
            <person name="Dias R."/>
            <person name="Leonard M.T."/>
            <person name="Dorr de Quadros P."/>
            <person name="Camargo F.A."/>
            <person name="Drew J.C."/>
            <person name="Farmerie W.G."/>
            <person name="Daroub S.H."/>
            <person name="Triplett E.W."/>
        </authorList>
    </citation>
    <scope>NUCLEOTIDE SEQUENCE [LARGE SCALE GENOMIC DNA]</scope>
    <source>
        <strain evidence="1 2">SR1</strain>
    </source>
</reference>
<sequence length="41" mass="4746">MPSKKEVPLAPRLVVSKRAKTAEDLENEEYLRQLELAIENH</sequence>
<proteinExistence type="predicted"/>
<name>A0A075MRZ5_9ARCH</name>
<dbReference type="GeneID" id="75933627"/>
<gene>
    <name evidence="1" type="ORF">NTE_02227</name>
</gene>
<dbReference type="RefSeq" id="WP_264357902.1">
    <property type="nucleotide sequence ID" value="NZ_CP007174.1"/>
</dbReference>
<organism evidence="1 2">
    <name type="scientific">Candidatus Nitrososphaera evergladensis SR1</name>
    <dbReference type="NCBI Taxonomy" id="1459636"/>
    <lineage>
        <taxon>Archaea</taxon>
        <taxon>Nitrososphaerota</taxon>
        <taxon>Nitrososphaeria</taxon>
        <taxon>Nitrososphaerales</taxon>
        <taxon>Nitrososphaeraceae</taxon>
        <taxon>Nitrososphaera</taxon>
    </lineage>
</organism>
<evidence type="ECO:0000313" key="2">
    <source>
        <dbReference type="Proteomes" id="UP000028194"/>
    </source>
</evidence>
<dbReference type="STRING" id="1459636.NTE_02227"/>
<dbReference type="Proteomes" id="UP000028194">
    <property type="component" value="Chromosome"/>
</dbReference>
<dbReference type="EMBL" id="CP007174">
    <property type="protein sequence ID" value="AIF84281.1"/>
    <property type="molecule type" value="Genomic_DNA"/>
</dbReference>
<dbReference type="KEGG" id="nev:NTE_02227"/>